<dbReference type="InterPro" id="IPR023214">
    <property type="entry name" value="HAD_sf"/>
</dbReference>
<comment type="caution">
    <text evidence="4">The sequence shown here is derived from an EMBL/GenBank/DDBJ whole genome shotgun (WGS) entry which is preliminary data.</text>
</comment>
<accession>A0A0B9GSR6</accession>
<dbReference type="RefSeq" id="WP_039466994.1">
    <property type="nucleotide sequence ID" value="NZ_JWLZ01000193.1"/>
</dbReference>
<dbReference type="GO" id="GO:0016787">
    <property type="term" value="F:hydrolase activity"/>
    <property type="evidence" value="ECO:0007669"/>
    <property type="project" value="UniProtKB-KW"/>
</dbReference>
<dbReference type="PRINTS" id="PR00413">
    <property type="entry name" value="HADHALOGNASE"/>
</dbReference>
<dbReference type="NCBIfam" id="TIGR01549">
    <property type="entry name" value="HAD-SF-IA-v1"/>
    <property type="match status" value="1"/>
</dbReference>
<organism evidence="4 5">
    <name type="scientific">Photobacterium gaetbulicola</name>
    <dbReference type="NCBI Taxonomy" id="1295392"/>
    <lineage>
        <taxon>Bacteria</taxon>
        <taxon>Pseudomonadati</taxon>
        <taxon>Pseudomonadota</taxon>
        <taxon>Gammaproteobacteria</taxon>
        <taxon>Vibrionales</taxon>
        <taxon>Vibrionaceae</taxon>
        <taxon>Photobacterium</taxon>
    </lineage>
</organism>
<protein>
    <submittedName>
        <fullName evidence="4">2-haloalkanoic acid dehalogenase</fullName>
    </submittedName>
</protein>
<dbReference type="PANTHER" id="PTHR46470:SF4">
    <property type="entry name" value="5-AMINO-6-(5-PHOSPHO-D-RIBITYLAMINO)URACIL PHOSPHATASE YIGB"/>
    <property type="match status" value="1"/>
</dbReference>
<dbReference type="SFLD" id="SFLDS00003">
    <property type="entry name" value="Haloacid_Dehalogenase"/>
    <property type="match status" value="1"/>
</dbReference>
<name>A0A0B9GSR6_9GAMM</name>
<dbReference type="AlphaFoldDB" id="A0A0B9GSR6"/>
<evidence type="ECO:0000313" key="4">
    <source>
        <dbReference type="EMBL" id="KHT61796.1"/>
    </source>
</evidence>
<dbReference type="EMBL" id="JWLZ01000193">
    <property type="protein sequence ID" value="KHT61796.1"/>
    <property type="molecule type" value="Genomic_DNA"/>
</dbReference>
<sequence length="240" mass="26766">MQFYRRLSVPKALTFDLDDTLYDNRPVIRRAEQAMHDWLAAHHPRTQGVGTAGWLQLKMRLAKHDPMLRHDVTQWRFELLKIGFMQLGYSLPAAKQAATEGVAVVLEVRNQVDVPEETHRVLALLKQQLPLVAITNGNVDAEKIGLAQYFDGVLMAGRDGLSKPEPDLFAHAAAGLGLVPGDILHVGDHLVTDVGGAKRNGFKACWFNDQQRVLSREPRAKWLPDVEISQLSQLLALVSD</sequence>
<dbReference type="Gene3D" id="1.20.120.1600">
    <property type="match status" value="1"/>
</dbReference>
<gene>
    <name evidence="4" type="ORF">RJ45_21015</name>
</gene>
<proteinExistence type="predicted"/>
<dbReference type="InterPro" id="IPR036412">
    <property type="entry name" value="HAD-like_sf"/>
</dbReference>
<evidence type="ECO:0000256" key="2">
    <source>
        <dbReference type="ARBA" id="ARBA00022801"/>
    </source>
</evidence>
<dbReference type="SFLD" id="SFLDG01129">
    <property type="entry name" value="C1.5:_HAD__Beta-PGM__Phosphata"/>
    <property type="match status" value="1"/>
</dbReference>
<keyword evidence="3" id="KW-0460">Magnesium</keyword>
<dbReference type="InterPro" id="IPR051400">
    <property type="entry name" value="HAD-like_hydrolase"/>
</dbReference>
<dbReference type="Proteomes" id="UP000031278">
    <property type="component" value="Unassembled WGS sequence"/>
</dbReference>
<dbReference type="SUPFAM" id="SSF56784">
    <property type="entry name" value="HAD-like"/>
    <property type="match status" value="1"/>
</dbReference>
<keyword evidence="2" id="KW-0378">Hydrolase</keyword>
<dbReference type="Gene3D" id="3.40.50.1000">
    <property type="entry name" value="HAD superfamily/HAD-like"/>
    <property type="match status" value="1"/>
</dbReference>
<dbReference type="Pfam" id="PF00702">
    <property type="entry name" value="Hydrolase"/>
    <property type="match status" value="1"/>
</dbReference>
<dbReference type="GO" id="GO:0009231">
    <property type="term" value="P:riboflavin biosynthetic process"/>
    <property type="evidence" value="ECO:0007669"/>
    <property type="project" value="TreeGrafter"/>
</dbReference>
<evidence type="ECO:0000313" key="5">
    <source>
        <dbReference type="Proteomes" id="UP000031278"/>
    </source>
</evidence>
<evidence type="ECO:0000256" key="1">
    <source>
        <dbReference type="ARBA" id="ARBA00001946"/>
    </source>
</evidence>
<evidence type="ECO:0000256" key="3">
    <source>
        <dbReference type="ARBA" id="ARBA00022842"/>
    </source>
</evidence>
<dbReference type="PANTHER" id="PTHR46470">
    <property type="entry name" value="N-ACYLNEURAMINATE-9-PHOSPHATASE"/>
    <property type="match status" value="1"/>
</dbReference>
<reference evidence="4 5" key="1">
    <citation type="submission" date="2014-12" db="EMBL/GenBank/DDBJ databases">
        <title>Genome sequencing of Photobacterium gaetbulicola AD005a.</title>
        <authorList>
            <person name="Adrian T.G.S."/>
            <person name="Chan K.G."/>
        </authorList>
    </citation>
    <scope>NUCLEOTIDE SEQUENCE [LARGE SCALE GENOMIC DNA]</scope>
    <source>
        <strain evidence="4 5">AD005a</strain>
    </source>
</reference>
<dbReference type="NCBIfam" id="NF008018">
    <property type="entry name" value="PRK10748.1"/>
    <property type="match status" value="1"/>
</dbReference>
<dbReference type="InterPro" id="IPR006439">
    <property type="entry name" value="HAD-SF_hydro_IA"/>
</dbReference>
<comment type="cofactor">
    <cofactor evidence="1">
        <name>Mg(2+)</name>
        <dbReference type="ChEBI" id="CHEBI:18420"/>
    </cofactor>
</comment>